<organism evidence="2 3">
    <name type="scientific">marine gamma proteobacterium HTCC2143</name>
    <dbReference type="NCBI Taxonomy" id="247633"/>
    <lineage>
        <taxon>Bacteria</taxon>
        <taxon>Pseudomonadati</taxon>
        <taxon>Pseudomonadota</taxon>
        <taxon>Gammaproteobacteria</taxon>
        <taxon>Cellvibrionales</taxon>
        <taxon>Spongiibacteraceae</taxon>
        <taxon>BD1-7 clade</taxon>
    </lineage>
</organism>
<dbReference type="STRING" id="247633.GP2143_01795"/>
<dbReference type="Pfam" id="PF02627">
    <property type="entry name" value="CMD"/>
    <property type="match status" value="1"/>
</dbReference>
<evidence type="ECO:0000313" key="2">
    <source>
        <dbReference type="EMBL" id="EAW30236.1"/>
    </source>
</evidence>
<dbReference type="EMBL" id="AAVT01000009">
    <property type="protein sequence ID" value="EAW30236.1"/>
    <property type="molecule type" value="Genomic_DNA"/>
</dbReference>
<reference evidence="2 3" key="1">
    <citation type="journal article" date="2010" name="J. Bacteriol.">
        <title>Genome sequence of the oligotrophic marine Gammaproteobacterium HTCC2143, isolated from the Oregon Coast.</title>
        <authorList>
            <person name="Oh H.M."/>
            <person name="Kang I."/>
            <person name="Ferriera S."/>
            <person name="Giovannoni S.J."/>
            <person name="Cho J.C."/>
        </authorList>
    </citation>
    <scope>NUCLEOTIDE SEQUENCE [LARGE SCALE GENOMIC DNA]</scope>
    <source>
        <strain evidence="2 3">HTCC2143</strain>
    </source>
</reference>
<comment type="caution">
    <text evidence="2">The sequence shown here is derived from an EMBL/GenBank/DDBJ whole genome shotgun (WGS) entry which is preliminary data.</text>
</comment>
<name>A0YFY6_9GAMM</name>
<dbReference type="Gene3D" id="1.20.1290.10">
    <property type="entry name" value="AhpD-like"/>
    <property type="match status" value="1"/>
</dbReference>
<protein>
    <recommendedName>
        <fullName evidence="1">Carboxymuconolactone decarboxylase-like domain-containing protein</fullName>
    </recommendedName>
</protein>
<dbReference type="GO" id="GO:0051920">
    <property type="term" value="F:peroxiredoxin activity"/>
    <property type="evidence" value="ECO:0007669"/>
    <property type="project" value="InterPro"/>
</dbReference>
<dbReference type="InterPro" id="IPR003779">
    <property type="entry name" value="CMD-like"/>
</dbReference>
<gene>
    <name evidence="2" type="ORF">GP2143_01795</name>
</gene>
<evidence type="ECO:0000259" key="1">
    <source>
        <dbReference type="Pfam" id="PF02627"/>
    </source>
</evidence>
<dbReference type="PANTHER" id="PTHR34846:SF5">
    <property type="entry name" value="CARBOXYMUCONOLACTONE DECARBOXYLASE-LIKE DOMAIN-CONTAINING PROTEIN"/>
    <property type="match status" value="1"/>
</dbReference>
<accession>A0YFY6</accession>
<dbReference type="InterPro" id="IPR029032">
    <property type="entry name" value="AhpD-like"/>
</dbReference>
<sequence length="182" mass="20612">MMRLSEPRIPALHEDDWNASQEAALSGQKMRGNVINIFRTMANHEGLAKRWMVFANHVLAKSTLPPREREIAILRIGWLCQAEYEWGQHVVIGKEVGLTSEEVERIKIGSEANWSEHDSVLIKAADELHGDAFITDETWSSLKKTYSDQQMMDLVFTCGQYNLVSMALNSFGVQLDDDISGF</sequence>
<dbReference type="eggNOG" id="COG2128">
    <property type="taxonomic scope" value="Bacteria"/>
</dbReference>
<proteinExistence type="predicted"/>
<evidence type="ECO:0000313" key="3">
    <source>
        <dbReference type="Proteomes" id="UP000004931"/>
    </source>
</evidence>
<dbReference type="AlphaFoldDB" id="A0YFY6"/>
<dbReference type="Proteomes" id="UP000004931">
    <property type="component" value="Unassembled WGS sequence"/>
</dbReference>
<dbReference type="SUPFAM" id="SSF69118">
    <property type="entry name" value="AhpD-like"/>
    <property type="match status" value="1"/>
</dbReference>
<keyword evidence="3" id="KW-1185">Reference proteome</keyword>
<dbReference type="PANTHER" id="PTHR34846">
    <property type="entry name" value="4-CARBOXYMUCONOLACTONE DECARBOXYLASE FAMILY PROTEIN (AFU_ORTHOLOGUE AFUA_6G11590)"/>
    <property type="match status" value="1"/>
</dbReference>
<feature type="domain" description="Carboxymuconolactone decarboxylase-like" evidence="1">
    <location>
        <begin position="47"/>
        <end position="104"/>
    </location>
</feature>